<evidence type="ECO:0000313" key="1">
    <source>
        <dbReference type="EMBL" id="KLU64868.1"/>
    </source>
</evidence>
<accession>A0A0J1FPI1</accession>
<protein>
    <submittedName>
        <fullName evidence="1">Uncharacterized protein</fullName>
    </submittedName>
</protein>
<sequence>MNFWQRFNLDAGEADISAVYQGHTDCCGQRFSQQQNRIPGGSQRILFRRLWRFILLGHFSGGRLYKRLKKYNLKNYNFKFNKQRHQDSKS</sequence>
<keyword evidence="2" id="KW-1185">Reference proteome</keyword>
<dbReference type="EMBL" id="LDZY01000011">
    <property type="protein sequence ID" value="KLU64868.1"/>
    <property type="molecule type" value="Genomic_DNA"/>
</dbReference>
<dbReference type="RefSeq" id="WP_047811009.1">
    <property type="nucleotide sequence ID" value="NZ_LDZY01000011.1"/>
</dbReference>
<organism evidence="1 2">
    <name type="scientific">Desulfosporosinus acididurans</name>
    <dbReference type="NCBI Taxonomy" id="476652"/>
    <lineage>
        <taxon>Bacteria</taxon>
        <taxon>Bacillati</taxon>
        <taxon>Bacillota</taxon>
        <taxon>Clostridia</taxon>
        <taxon>Eubacteriales</taxon>
        <taxon>Desulfitobacteriaceae</taxon>
        <taxon>Desulfosporosinus</taxon>
    </lineage>
</organism>
<evidence type="ECO:0000313" key="2">
    <source>
        <dbReference type="Proteomes" id="UP000036356"/>
    </source>
</evidence>
<name>A0A0J1FPI1_9FIRM</name>
<gene>
    <name evidence="1" type="ORF">DEAC_c31960</name>
</gene>
<proteinExistence type="predicted"/>
<dbReference type="AlphaFoldDB" id="A0A0J1FPI1"/>
<dbReference type="STRING" id="476652.DEAC_c31960"/>
<comment type="caution">
    <text evidence="1">The sequence shown here is derived from an EMBL/GenBank/DDBJ whole genome shotgun (WGS) entry which is preliminary data.</text>
</comment>
<dbReference type="Proteomes" id="UP000036356">
    <property type="component" value="Unassembled WGS sequence"/>
</dbReference>
<reference evidence="1 2" key="1">
    <citation type="submission" date="2015-06" db="EMBL/GenBank/DDBJ databases">
        <title>Draft genome of the moderately acidophilic sulfate reducer Candidatus Desulfosporosinus acididurans strain M1.</title>
        <authorList>
            <person name="Poehlein A."/>
            <person name="Petzsch P."/>
            <person name="Johnson B.D."/>
            <person name="Schloemann M."/>
            <person name="Daniel R."/>
            <person name="Muehling M."/>
        </authorList>
    </citation>
    <scope>NUCLEOTIDE SEQUENCE [LARGE SCALE GENOMIC DNA]</scope>
    <source>
        <strain evidence="1 2">M1</strain>
    </source>
</reference>
<dbReference type="PATRIC" id="fig|476652.3.peg.3369"/>